<dbReference type="InterPro" id="IPR001240">
    <property type="entry name" value="PRAI_dom"/>
</dbReference>
<dbReference type="InterPro" id="IPR013785">
    <property type="entry name" value="Aldolase_TIM"/>
</dbReference>
<dbReference type="SUPFAM" id="SSF51366">
    <property type="entry name" value="Ribulose-phoshate binding barrel"/>
    <property type="match status" value="1"/>
</dbReference>
<feature type="domain" description="N-(5'phosphoribosyl) anthranilate isomerase (PRAI)" evidence="10">
    <location>
        <begin position="122"/>
        <end position="236"/>
    </location>
</feature>
<proteinExistence type="inferred from homology"/>
<dbReference type="InterPro" id="IPR044643">
    <property type="entry name" value="TrpF_fam"/>
</dbReference>
<comment type="caution">
    <text evidence="11">The sequence shown here is derived from an EMBL/GenBank/DDBJ whole genome shotgun (WGS) entry which is preliminary data.</text>
</comment>
<dbReference type="EMBL" id="VCNI01000006">
    <property type="protein sequence ID" value="TMU50496.1"/>
    <property type="molecule type" value="Genomic_DNA"/>
</dbReference>
<gene>
    <name evidence="9" type="primary">trpF</name>
    <name evidence="11" type="ORF">FGG15_19255</name>
</gene>
<comment type="catalytic activity">
    <reaction evidence="1 9">
        <text>N-(5-phospho-beta-D-ribosyl)anthranilate = 1-(2-carboxyphenylamino)-1-deoxy-D-ribulose 5-phosphate</text>
        <dbReference type="Rhea" id="RHEA:21540"/>
        <dbReference type="ChEBI" id="CHEBI:18277"/>
        <dbReference type="ChEBI" id="CHEBI:58613"/>
        <dbReference type="EC" id="5.3.1.24"/>
    </reaction>
</comment>
<evidence type="ECO:0000256" key="7">
    <source>
        <dbReference type="ARBA" id="ARBA00023141"/>
    </source>
</evidence>
<dbReference type="EC" id="5.3.1.24" evidence="3 9"/>
<dbReference type="Proteomes" id="UP000751614">
    <property type="component" value="Unassembled WGS sequence"/>
</dbReference>
<reference evidence="11 12" key="1">
    <citation type="submission" date="2019-05" db="EMBL/GenBank/DDBJ databases">
        <title>Flagellimonas sp. AsT0115, sp. nov., isolated from a marine red algae, Asparagopsis taxiformis.</title>
        <authorList>
            <person name="Kim J."/>
            <person name="Jeong S.E."/>
            <person name="Jeon C.O."/>
        </authorList>
    </citation>
    <scope>NUCLEOTIDE SEQUENCE [LARGE SCALE GENOMIC DNA]</scope>
    <source>
        <strain evidence="11 12">AsT0115</strain>
    </source>
</reference>
<keyword evidence="6 9" id="KW-0822">Tryptophan biosynthesis</keyword>
<keyword evidence="5 9" id="KW-0028">Amino-acid biosynthesis</keyword>
<dbReference type="InterPro" id="IPR011060">
    <property type="entry name" value="RibuloseP-bd_barrel"/>
</dbReference>
<evidence type="ECO:0000256" key="9">
    <source>
        <dbReference type="HAMAP-Rule" id="MF_00135"/>
    </source>
</evidence>
<organism evidence="11 12">
    <name type="scientific">Flagellimonas algicola</name>
    <dbReference type="NCBI Taxonomy" id="2583815"/>
    <lineage>
        <taxon>Bacteria</taxon>
        <taxon>Pseudomonadati</taxon>
        <taxon>Bacteroidota</taxon>
        <taxon>Flavobacteriia</taxon>
        <taxon>Flavobacteriales</taxon>
        <taxon>Flavobacteriaceae</taxon>
        <taxon>Flagellimonas</taxon>
    </lineage>
</organism>
<protein>
    <recommendedName>
        <fullName evidence="4 9">N-(5'-phosphoribosyl)anthranilate isomerase</fullName>
        <shortName evidence="9">PRAI</shortName>
        <ecNumber evidence="3 9">5.3.1.24</ecNumber>
    </recommendedName>
</protein>
<evidence type="ECO:0000256" key="2">
    <source>
        <dbReference type="ARBA" id="ARBA00004664"/>
    </source>
</evidence>
<evidence type="ECO:0000256" key="3">
    <source>
        <dbReference type="ARBA" id="ARBA00012572"/>
    </source>
</evidence>
<dbReference type="PANTHER" id="PTHR42894">
    <property type="entry name" value="N-(5'-PHOSPHORIBOSYL)ANTHRANILATE ISOMERASE"/>
    <property type="match status" value="1"/>
</dbReference>
<keyword evidence="12" id="KW-1185">Reference proteome</keyword>
<keyword evidence="7 9" id="KW-0057">Aromatic amino acid biosynthesis</keyword>
<evidence type="ECO:0000313" key="12">
    <source>
        <dbReference type="Proteomes" id="UP000751614"/>
    </source>
</evidence>
<evidence type="ECO:0000256" key="6">
    <source>
        <dbReference type="ARBA" id="ARBA00022822"/>
    </source>
</evidence>
<name>A0ABY2WG14_9FLAO</name>
<dbReference type="GO" id="GO:0016853">
    <property type="term" value="F:isomerase activity"/>
    <property type="evidence" value="ECO:0007669"/>
    <property type="project" value="UniProtKB-KW"/>
</dbReference>
<dbReference type="RefSeq" id="WP_138839412.1">
    <property type="nucleotide sequence ID" value="NZ_VCNI01000006.1"/>
</dbReference>
<dbReference type="Gene3D" id="3.20.20.70">
    <property type="entry name" value="Aldolase class I"/>
    <property type="match status" value="1"/>
</dbReference>
<dbReference type="PANTHER" id="PTHR42894:SF1">
    <property type="entry name" value="N-(5'-PHOSPHORIBOSYL)ANTHRANILATE ISOMERASE"/>
    <property type="match status" value="1"/>
</dbReference>
<dbReference type="Pfam" id="PF00697">
    <property type="entry name" value="PRAI"/>
    <property type="match status" value="2"/>
</dbReference>
<evidence type="ECO:0000256" key="1">
    <source>
        <dbReference type="ARBA" id="ARBA00001164"/>
    </source>
</evidence>
<accession>A0ABY2WG14</accession>
<evidence type="ECO:0000256" key="4">
    <source>
        <dbReference type="ARBA" id="ARBA00022272"/>
    </source>
</evidence>
<comment type="similarity">
    <text evidence="9">Belongs to the TrpF family.</text>
</comment>
<evidence type="ECO:0000313" key="11">
    <source>
        <dbReference type="EMBL" id="TMU50496.1"/>
    </source>
</evidence>
<feature type="domain" description="N-(5'phosphoribosyl) anthranilate isomerase (PRAI)" evidence="10">
    <location>
        <begin position="14"/>
        <end position="89"/>
    </location>
</feature>
<dbReference type="HAMAP" id="MF_00135">
    <property type="entry name" value="PRAI"/>
    <property type="match status" value="1"/>
</dbReference>
<evidence type="ECO:0000259" key="10">
    <source>
        <dbReference type="Pfam" id="PF00697"/>
    </source>
</evidence>
<evidence type="ECO:0000256" key="5">
    <source>
        <dbReference type="ARBA" id="ARBA00022605"/>
    </source>
</evidence>
<evidence type="ECO:0000256" key="8">
    <source>
        <dbReference type="ARBA" id="ARBA00023235"/>
    </source>
</evidence>
<sequence length="244" mass="27481">MKLKVCGMKYNPTEVAQLQPDYLGFIFWEPSSRYFEGEIPELPKSIKKVGVFVDAEVEEVLEKVEAFRLDGVQLHGNENPNYCQELRHAVLGSTSHTNGIPKQVEDNQLSLRSQSRSGKNKVSTALDLTIIKVFSIKDSFDFSILKEYEDVCDYYLFDTKGKLPGGNGYAFDWSILKDYPSTKPYFLSGGIGLDSIEDLKEFLASSASNFCHAIDVNSKFEIEPGHKSIAQLKQFKKTLIDNPT</sequence>
<dbReference type="CDD" id="cd00405">
    <property type="entry name" value="PRAI"/>
    <property type="match status" value="1"/>
</dbReference>
<keyword evidence="8 9" id="KW-0413">Isomerase</keyword>
<comment type="pathway">
    <text evidence="2 9">Amino-acid biosynthesis; L-tryptophan biosynthesis; L-tryptophan from chorismate: step 3/5.</text>
</comment>